<keyword evidence="15" id="KW-0175">Coiled coil</keyword>
<dbReference type="PROSITE" id="PS01312">
    <property type="entry name" value="SECA"/>
    <property type="match status" value="1"/>
</dbReference>
<reference evidence="18 19" key="1">
    <citation type="submission" date="2020-05" db="EMBL/GenBank/DDBJ databases">
        <title>Complete genome sequence of of a novel Thermoleptolyngbya strain isolated from hot springs of Ganzi, Sichuan China.</title>
        <authorList>
            <person name="Tang J."/>
            <person name="Daroch M."/>
            <person name="Li L."/>
            <person name="Waleron K."/>
            <person name="Waleron M."/>
            <person name="Waleron M."/>
        </authorList>
    </citation>
    <scope>NUCLEOTIDE SEQUENCE [LARGE SCALE GENOMIC DNA]</scope>
    <source>
        <strain evidence="18 19">PKUAC-SCTA183</strain>
    </source>
</reference>
<evidence type="ECO:0000256" key="4">
    <source>
        <dbReference type="ARBA" id="ARBA00022475"/>
    </source>
</evidence>
<dbReference type="FunFam" id="3.90.1440.10:FF:000003">
    <property type="entry name" value="Preprotein translocase SecA subunit"/>
    <property type="match status" value="1"/>
</dbReference>
<dbReference type="CDD" id="cd18803">
    <property type="entry name" value="SF2_C_secA"/>
    <property type="match status" value="1"/>
</dbReference>
<dbReference type="Gene3D" id="1.10.3060.10">
    <property type="entry name" value="Helical scaffold and wing domains of SecA"/>
    <property type="match status" value="1"/>
</dbReference>
<dbReference type="Gene3D" id="3.40.50.300">
    <property type="entry name" value="P-loop containing nucleotide triphosphate hydrolases"/>
    <property type="match status" value="2"/>
</dbReference>
<evidence type="ECO:0000256" key="10">
    <source>
        <dbReference type="ARBA" id="ARBA00023078"/>
    </source>
</evidence>
<evidence type="ECO:0000256" key="14">
    <source>
        <dbReference type="RuleBase" id="RU003874"/>
    </source>
</evidence>
<dbReference type="HAMAP" id="MF_01382">
    <property type="entry name" value="SecA"/>
    <property type="match status" value="1"/>
</dbReference>
<keyword evidence="5 13" id="KW-0547">Nucleotide-binding</keyword>
<dbReference type="AlphaFoldDB" id="A0A6M8BPJ0"/>
<feature type="domain" description="SecA family profile" evidence="17">
    <location>
        <begin position="1"/>
        <end position="745"/>
    </location>
</feature>
<dbReference type="Gene3D" id="3.90.1440.10">
    <property type="entry name" value="SecA, preprotein cross-linking domain"/>
    <property type="match status" value="1"/>
</dbReference>
<keyword evidence="11 13" id="KW-0472">Membrane</keyword>
<feature type="binding site" evidence="13">
    <location>
        <position position="83"/>
    </location>
    <ligand>
        <name>ATP</name>
        <dbReference type="ChEBI" id="CHEBI:30616"/>
    </ligand>
</feature>
<dbReference type="SUPFAM" id="SSF52540">
    <property type="entry name" value="P-loop containing nucleoside triphosphate hydrolases"/>
    <property type="match status" value="2"/>
</dbReference>
<name>A0A6M8BPJ0_9CYAN</name>
<feature type="binding site" evidence="13">
    <location>
        <position position="533"/>
    </location>
    <ligand>
        <name>ATP</name>
        <dbReference type="ChEBI" id="CHEBI:30616"/>
    </ligand>
</feature>
<dbReference type="InterPro" id="IPR036670">
    <property type="entry name" value="SecA_X-link_sf"/>
</dbReference>
<dbReference type="InterPro" id="IPR014018">
    <property type="entry name" value="SecA_motor_DEAD"/>
</dbReference>
<keyword evidence="10 13" id="KW-0793">Thylakoid</keyword>
<feature type="domain" description="Helicase ATP-binding" evidence="16">
    <location>
        <begin position="85"/>
        <end position="243"/>
    </location>
</feature>
<comment type="catalytic activity">
    <reaction evidence="13">
        <text>ATP + H2O + cellular proteinSide 1 = ADP + phosphate + cellular proteinSide 2.</text>
        <dbReference type="EC" id="7.4.2.8"/>
    </reaction>
</comment>
<dbReference type="GO" id="GO:0017038">
    <property type="term" value="P:protein import"/>
    <property type="evidence" value="ECO:0007669"/>
    <property type="project" value="InterPro"/>
</dbReference>
<gene>
    <name evidence="13 18" type="primary">secA</name>
    <name evidence="18" type="ORF">HPC62_20415</name>
</gene>
<comment type="function">
    <text evidence="13">Probably participates in protein translocation into and across both the cytoplasmic and thylakoid membranes in cyanobacterial cells.</text>
</comment>
<evidence type="ECO:0000256" key="1">
    <source>
        <dbReference type="ARBA" id="ARBA00004170"/>
    </source>
</evidence>
<dbReference type="FunFam" id="3.40.50.300:FF:000429">
    <property type="entry name" value="Preprotein translocase subunit SecA"/>
    <property type="match status" value="1"/>
</dbReference>
<feature type="binding site" evidence="13">
    <location>
        <begin position="101"/>
        <end position="105"/>
    </location>
    <ligand>
        <name>ATP</name>
        <dbReference type="ChEBI" id="CHEBI:30616"/>
    </ligand>
</feature>
<comment type="subunit">
    <text evidence="13">Monomer and homodimer. Part of the essential Sec protein translocation apparatus which comprises SecA, SecYEG and auxiliary proteins SecDF. Other proteins may also be involved.</text>
</comment>
<keyword evidence="13" id="KW-0963">Cytoplasm</keyword>
<dbReference type="PRINTS" id="PR00906">
    <property type="entry name" value="SECA"/>
</dbReference>
<dbReference type="InterPro" id="IPR014001">
    <property type="entry name" value="Helicase_ATP-bd"/>
</dbReference>
<keyword evidence="6 13" id="KW-0067">ATP-binding</keyword>
<protein>
    <recommendedName>
        <fullName evidence="13 14">Protein translocase subunit SecA</fullName>
        <ecNumber evidence="13">7.4.2.8</ecNumber>
    </recommendedName>
</protein>
<dbReference type="GO" id="GO:0005524">
    <property type="term" value="F:ATP binding"/>
    <property type="evidence" value="ECO:0007669"/>
    <property type="project" value="UniProtKB-UniRule"/>
</dbReference>
<dbReference type="EC" id="7.4.2.8" evidence="13"/>
<dbReference type="InterPro" id="IPR011115">
    <property type="entry name" value="SecA_DEAD"/>
</dbReference>
<keyword evidence="9 13" id="KW-0811">Translocation</keyword>
<dbReference type="InterPro" id="IPR011130">
    <property type="entry name" value="SecA_preprotein_X-link_dom"/>
</dbReference>
<dbReference type="InterPro" id="IPR044722">
    <property type="entry name" value="SecA_SF2_C"/>
</dbReference>
<evidence type="ECO:0000256" key="5">
    <source>
        <dbReference type="ARBA" id="ARBA00022741"/>
    </source>
</evidence>
<keyword evidence="8 13" id="KW-1278">Translocase</keyword>
<dbReference type="KEGG" id="theu:HPC62_20415"/>
<evidence type="ECO:0000256" key="12">
    <source>
        <dbReference type="ARBA" id="ARBA00060385"/>
    </source>
</evidence>
<dbReference type="PROSITE" id="PS51192">
    <property type="entry name" value="HELICASE_ATP_BIND_1"/>
    <property type="match status" value="1"/>
</dbReference>
<dbReference type="GO" id="GO:0031676">
    <property type="term" value="C:plasma membrane-derived thylakoid membrane"/>
    <property type="evidence" value="ECO:0007669"/>
    <property type="project" value="UniProtKB-SubCell"/>
</dbReference>
<accession>A0A6M8BPJ0</accession>
<dbReference type="GO" id="GO:0065002">
    <property type="term" value="P:intracellular protein transmembrane transport"/>
    <property type="evidence" value="ECO:0007669"/>
    <property type="project" value="UniProtKB-UniRule"/>
</dbReference>
<keyword evidence="19" id="KW-1185">Reference proteome</keyword>
<dbReference type="PANTHER" id="PTHR30612:SF0">
    <property type="entry name" value="CHLOROPLAST PROTEIN-TRANSPORTING ATPASE"/>
    <property type="match status" value="1"/>
</dbReference>
<evidence type="ECO:0000256" key="9">
    <source>
        <dbReference type="ARBA" id="ARBA00023010"/>
    </source>
</evidence>
<dbReference type="InterPro" id="IPR000185">
    <property type="entry name" value="SecA"/>
</dbReference>
<dbReference type="GO" id="GO:0006605">
    <property type="term" value="P:protein targeting"/>
    <property type="evidence" value="ECO:0007669"/>
    <property type="project" value="UniProtKB-UniRule"/>
</dbReference>
<comment type="function">
    <text evidence="13">Part of the Sec protein translocase complex. Interacts with the SecYEG preprotein conducting channel. Has a central role in coupling the hydrolysis of ATP to the transfer of proteins into and across the cell membrane, serving as an ATP-driven molecular motor driving the stepwise translocation of polypeptide chains across the membrane.</text>
</comment>
<dbReference type="SMART" id="SM00957">
    <property type="entry name" value="SecA_DEAD"/>
    <property type="match status" value="1"/>
</dbReference>
<dbReference type="SMART" id="SM00958">
    <property type="entry name" value="SecA_PP_bind"/>
    <property type="match status" value="1"/>
</dbReference>
<dbReference type="GO" id="GO:0008564">
    <property type="term" value="F:protein-exporting ATPase activity"/>
    <property type="evidence" value="ECO:0007669"/>
    <property type="project" value="UniProtKB-EC"/>
</dbReference>
<proteinExistence type="inferred from homology"/>
<evidence type="ECO:0000256" key="11">
    <source>
        <dbReference type="ARBA" id="ARBA00023136"/>
    </source>
</evidence>
<evidence type="ECO:0000256" key="13">
    <source>
        <dbReference type="HAMAP-Rule" id="MF_01382"/>
    </source>
</evidence>
<dbReference type="InterPro" id="IPR027417">
    <property type="entry name" value="P-loop_NTPase"/>
</dbReference>
<dbReference type="Pfam" id="PF01043">
    <property type="entry name" value="SecA_PP_bind"/>
    <property type="match status" value="1"/>
</dbReference>
<organism evidence="18 19">
    <name type="scientific">Thermoleptolyngbya sichuanensis A183</name>
    <dbReference type="NCBI Taxonomy" id="2737172"/>
    <lineage>
        <taxon>Bacteria</taxon>
        <taxon>Bacillati</taxon>
        <taxon>Cyanobacteriota</taxon>
        <taxon>Cyanophyceae</taxon>
        <taxon>Oculatellales</taxon>
        <taxon>Oculatellaceae</taxon>
        <taxon>Thermoleptolyngbya</taxon>
        <taxon>Thermoleptolyngbya sichuanensis</taxon>
    </lineage>
</organism>
<dbReference type="CDD" id="cd17928">
    <property type="entry name" value="DEXDc_SecA"/>
    <property type="match status" value="1"/>
</dbReference>
<dbReference type="SUPFAM" id="SSF81886">
    <property type="entry name" value="Helical scaffold and wing domains of SecA"/>
    <property type="match status" value="1"/>
</dbReference>
<evidence type="ECO:0000256" key="3">
    <source>
        <dbReference type="ARBA" id="ARBA00022448"/>
    </source>
</evidence>
<dbReference type="EMBL" id="CP053661">
    <property type="protein sequence ID" value="QKD84225.1"/>
    <property type="molecule type" value="Genomic_DNA"/>
</dbReference>
<comment type="similarity">
    <text evidence="2 13 14">Belongs to the SecA family.</text>
</comment>
<dbReference type="FunFam" id="1.10.3060.10:FF:000003">
    <property type="entry name" value="Protein translocase subunit SecA"/>
    <property type="match status" value="1"/>
</dbReference>
<dbReference type="RefSeq" id="WP_172358271.1">
    <property type="nucleotide sequence ID" value="NZ_CP053661.1"/>
</dbReference>
<keyword evidence="3 13" id="KW-0813">Transport</keyword>
<dbReference type="InterPro" id="IPR011116">
    <property type="entry name" value="SecA_Wing/Scaffold"/>
</dbReference>
<evidence type="ECO:0000256" key="2">
    <source>
        <dbReference type="ARBA" id="ARBA00007650"/>
    </source>
</evidence>
<evidence type="ECO:0000259" key="16">
    <source>
        <dbReference type="PROSITE" id="PS51192"/>
    </source>
</evidence>
<dbReference type="GO" id="GO:0005829">
    <property type="term" value="C:cytosol"/>
    <property type="evidence" value="ECO:0007669"/>
    <property type="project" value="TreeGrafter"/>
</dbReference>
<evidence type="ECO:0000256" key="6">
    <source>
        <dbReference type="ARBA" id="ARBA00022840"/>
    </source>
</evidence>
<keyword evidence="7 13" id="KW-0653">Protein transport</keyword>
<dbReference type="InterPro" id="IPR036266">
    <property type="entry name" value="SecA_Wing/Scaffold_sf"/>
</dbReference>
<evidence type="ECO:0000256" key="15">
    <source>
        <dbReference type="SAM" id="Coils"/>
    </source>
</evidence>
<dbReference type="PROSITE" id="PS51196">
    <property type="entry name" value="SECA_MOTOR_DEAD"/>
    <property type="match status" value="1"/>
</dbReference>
<evidence type="ECO:0000259" key="17">
    <source>
        <dbReference type="PROSITE" id="PS51196"/>
    </source>
</evidence>
<sequence>MLKALLGDPNARKLKKYQPDLAEIKLLEPEMEALSDDELRGKTAEFKQRIEKGESLDDLLPEAFAVVREAGKRVLGMRHFDVQLLGGMVLHDGQIAEMKTGEGKTLVATSPAYLNALSGKGVHVITVNDYLARRDAEWMGQVHRFLGLSVGLIQSGMNPIERKRNYDCDITYGTNSELGFDYLRDNMATSMQEVVQRPFNFCIIDEVDSVLIDEARTPLIISGQVDRPNEKYTRASEVARELWQVRQGVKRQIEKVEEAIAAALQEGNKAEANQLNRELDRLKEELDRYYEVDEKQRNVLLSDEGFEVVEQRLGVKDLFDPKDPWAHFIFGALKSYELFIRDVNYIVRNGEIVIVDEFTGRVMPGRRWSDGLHQAIEAKEGVEIQPETQTLATITYQNFFLLYPKLAGMTGTAKTEEAEFEKIYKLEVTVVPTNRPTGRVDLSDVVYKNENAKWRAVAQECAEMHQMGRPVLVGTTSVEKSELLSSYLSQLSVPHNLLNAKPENVERESEIIAQAGRKGTVTIATNMAGRGTDIILGGNADYMARLKVREYLMPRIVQPEDEAAFAISGAGAGGGRSGGQGFAPGKKQKTWKVAADLFPVPISKEAERLLKEAVDFAVQQYGERSLSELEAEDKLATASEKAPSSDPVILKLREAYNLVKREYEAHTSAEHDEVVKLGGLHVIGTERHESRRIDNQLRGRAGRQGDPGSTKFFLSLEDNLLRIFGGERVAGLMNMFRVEEDMPIESGMLTRSLEGAQKKVETYYYDIRKQVFEYDEVMNNQRRAIYAERRRVLEGQDLKEQVIKYAELTMDDIVDAYINPELPPEEWELDKVVAKVKEFVYLLADLEPSQLEDLSAGEIKTFLHEQARIAYDIKEGQVDAASPGLMRQAERFFILQQIDTLWREHLQQMEALREAIGLRGYGQKDPLIEYKSEGYELFLNMMTDIRRNVVYSLFQFQPQPQPVA</sequence>
<dbReference type="GO" id="GO:0031522">
    <property type="term" value="C:cell envelope Sec protein transport complex"/>
    <property type="evidence" value="ECO:0007669"/>
    <property type="project" value="TreeGrafter"/>
</dbReference>
<keyword evidence="4" id="KW-1003">Cell membrane</keyword>
<evidence type="ECO:0000313" key="19">
    <source>
        <dbReference type="Proteomes" id="UP000505210"/>
    </source>
</evidence>
<evidence type="ECO:0000256" key="7">
    <source>
        <dbReference type="ARBA" id="ARBA00022927"/>
    </source>
</evidence>
<dbReference type="Proteomes" id="UP000505210">
    <property type="component" value="Chromosome"/>
</dbReference>
<dbReference type="GO" id="GO:0043952">
    <property type="term" value="P:protein transport by the Sec complex"/>
    <property type="evidence" value="ECO:0007669"/>
    <property type="project" value="TreeGrafter"/>
</dbReference>
<feature type="coiled-coil region" evidence="15">
    <location>
        <begin position="246"/>
        <end position="292"/>
    </location>
</feature>
<dbReference type="NCBIfam" id="TIGR00963">
    <property type="entry name" value="secA"/>
    <property type="match status" value="1"/>
</dbReference>
<evidence type="ECO:0000313" key="18">
    <source>
        <dbReference type="EMBL" id="QKD84225.1"/>
    </source>
</evidence>
<dbReference type="PANTHER" id="PTHR30612">
    <property type="entry name" value="SECA INNER MEMBRANE COMPONENT OF SEC PROTEIN SECRETION SYSTEM"/>
    <property type="match status" value="1"/>
</dbReference>
<dbReference type="Pfam" id="PF07517">
    <property type="entry name" value="SecA_DEAD"/>
    <property type="match status" value="1"/>
</dbReference>
<dbReference type="FunFam" id="3.40.50.300:FF:000334">
    <property type="entry name" value="Protein translocase subunit SecA"/>
    <property type="match status" value="1"/>
</dbReference>
<dbReference type="InterPro" id="IPR020937">
    <property type="entry name" value="SecA_CS"/>
</dbReference>
<comment type="subcellular location">
    <subcellularLocation>
        <location evidence="13">Cell inner membrane</location>
        <topology evidence="13">Peripheral membrane protein</topology>
        <orientation evidence="13">Cytoplasmic side</orientation>
    </subcellularLocation>
    <subcellularLocation>
        <location evidence="13">Cellular thylakoid membrane</location>
        <topology evidence="13">Peripheral membrane protein</topology>
        <orientation evidence="13">Cytoplasmic side</orientation>
    </subcellularLocation>
    <subcellularLocation>
        <location evidence="13">Cytoplasm</location>
    </subcellularLocation>
    <subcellularLocation>
        <location evidence="1">Membrane</location>
        <topology evidence="1">Peripheral membrane protein</topology>
    </subcellularLocation>
    <subcellularLocation>
        <location evidence="12">Thylakoid</location>
    </subcellularLocation>
</comment>
<dbReference type="Pfam" id="PF07516">
    <property type="entry name" value="SecA_SW"/>
    <property type="match status" value="1"/>
</dbReference>
<dbReference type="Pfam" id="PF21090">
    <property type="entry name" value="P-loop_SecA"/>
    <property type="match status" value="1"/>
</dbReference>
<evidence type="ECO:0000256" key="8">
    <source>
        <dbReference type="ARBA" id="ARBA00022967"/>
    </source>
</evidence>
<dbReference type="SUPFAM" id="SSF81767">
    <property type="entry name" value="Pre-protein crosslinking domain of SecA"/>
    <property type="match status" value="1"/>
</dbReference>